<sequence length="390" mass="44484">MSKASELVIGTTFAPEAIKPLIDEWNKRPNTIPITTLNRTSTSINQLLSTEKAKQVDLVLSSSPMLFYNLQEKNKLAPIPKYINNQTTFLPDILKNSTVAFAFSGYGMLLNKTVLQDIHTPLPESWKDLTNPALQGLIIISSPSRSDTNHIMLESLLQKYGWNEGWSIIERMMINVGTISSRSFGVVDKIQAHLGAIGITIDNYAHIVTQKNNPELIFQYFPQFPTSPTFIAVVAESSKKEQAFKFISFLLDANTQLILAEKQLSKYPIISLPIAHPKAALQQQLFKQPQLNYNLLIKRQQLVKLLFEQHIVHRLSLLQEYWHLLQQKEASLNRTLPELRNILTSLPVSAEQSENTQYLSEFDRSQELLNWQHFFIAQQLSFIKALENLE</sequence>
<dbReference type="PANTHER" id="PTHR30006:SF25">
    <property type="entry name" value="PHOSPHOGLYCERATE TRANSPORT REGULATORY PROTEIN PGTC"/>
    <property type="match status" value="1"/>
</dbReference>
<dbReference type="SUPFAM" id="SSF53850">
    <property type="entry name" value="Periplasmic binding protein-like II"/>
    <property type="match status" value="1"/>
</dbReference>
<gene>
    <name evidence="2" type="ORF">QV09_00725</name>
</gene>
<evidence type="ECO:0000256" key="1">
    <source>
        <dbReference type="ARBA" id="ARBA00022729"/>
    </source>
</evidence>
<keyword evidence="1" id="KW-0732">Signal</keyword>
<dbReference type="GO" id="GO:0030288">
    <property type="term" value="C:outer membrane-bounded periplasmic space"/>
    <property type="evidence" value="ECO:0007669"/>
    <property type="project" value="TreeGrafter"/>
</dbReference>
<proteinExistence type="predicted"/>
<dbReference type="Proteomes" id="UP000092527">
    <property type="component" value="Unassembled WGS sequence"/>
</dbReference>
<accession>A0AB36E6S4</accession>
<evidence type="ECO:0000313" key="3">
    <source>
        <dbReference type="Proteomes" id="UP000092527"/>
    </source>
</evidence>
<dbReference type="Pfam" id="PF13343">
    <property type="entry name" value="SBP_bac_6"/>
    <property type="match status" value="1"/>
</dbReference>
<reference evidence="2 3" key="1">
    <citation type="submission" date="2014-11" db="EMBL/GenBank/DDBJ databases">
        <title>Pan-genome of Gallibacterium spp.</title>
        <authorList>
            <person name="Kudirkiene E."/>
            <person name="Bojesen A.M."/>
        </authorList>
    </citation>
    <scope>NUCLEOTIDE SEQUENCE [LARGE SCALE GENOMIC DNA]</scope>
    <source>
        <strain evidence="2 3">18469/18</strain>
    </source>
</reference>
<name>A0AB36E6S4_9PAST</name>
<comment type="caution">
    <text evidence="2">The sequence shown here is derived from an EMBL/GenBank/DDBJ whole genome shotgun (WGS) entry which is preliminary data.</text>
</comment>
<dbReference type="AlphaFoldDB" id="A0AB36E6S4"/>
<dbReference type="PANTHER" id="PTHR30006">
    <property type="entry name" value="THIAMINE-BINDING PERIPLASMIC PROTEIN-RELATED"/>
    <property type="match status" value="1"/>
</dbReference>
<protein>
    <submittedName>
        <fullName evidence="2">Pesticidal protein Cry1Aa</fullName>
    </submittedName>
</protein>
<dbReference type="Gene3D" id="3.40.190.10">
    <property type="entry name" value="Periplasmic binding protein-like II"/>
    <property type="match status" value="2"/>
</dbReference>
<organism evidence="2 3">
    <name type="scientific">Gallibacterium salpingitidis</name>
    <dbReference type="NCBI Taxonomy" id="505341"/>
    <lineage>
        <taxon>Bacteria</taxon>
        <taxon>Pseudomonadati</taxon>
        <taxon>Pseudomonadota</taxon>
        <taxon>Gammaproteobacteria</taxon>
        <taxon>Pasteurellales</taxon>
        <taxon>Pasteurellaceae</taxon>
        <taxon>Gallibacterium</taxon>
    </lineage>
</organism>
<evidence type="ECO:0000313" key="2">
    <source>
        <dbReference type="EMBL" id="OBX12007.1"/>
    </source>
</evidence>
<dbReference type="EMBL" id="JTJU01000004">
    <property type="protein sequence ID" value="OBX12007.1"/>
    <property type="molecule type" value="Genomic_DNA"/>
</dbReference>